<accession>A0ABY7EUT6</accession>
<evidence type="ECO:0000313" key="1">
    <source>
        <dbReference type="EMBL" id="WAR13717.1"/>
    </source>
</evidence>
<keyword evidence="2" id="KW-1185">Reference proteome</keyword>
<protein>
    <submittedName>
        <fullName evidence="1">Uncharacterized protein</fullName>
    </submittedName>
</protein>
<proteinExistence type="predicted"/>
<organism evidence="1 2">
    <name type="scientific">Mya arenaria</name>
    <name type="common">Soft-shell clam</name>
    <dbReference type="NCBI Taxonomy" id="6604"/>
    <lineage>
        <taxon>Eukaryota</taxon>
        <taxon>Metazoa</taxon>
        <taxon>Spiralia</taxon>
        <taxon>Lophotrochozoa</taxon>
        <taxon>Mollusca</taxon>
        <taxon>Bivalvia</taxon>
        <taxon>Autobranchia</taxon>
        <taxon>Heteroconchia</taxon>
        <taxon>Euheterodonta</taxon>
        <taxon>Imparidentia</taxon>
        <taxon>Neoheterodontei</taxon>
        <taxon>Myida</taxon>
        <taxon>Myoidea</taxon>
        <taxon>Myidae</taxon>
        <taxon>Mya</taxon>
    </lineage>
</organism>
<name>A0ABY7EUT6_MYAAR</name>
<evidence type="ECO:0000313" key="2">
    <source>
        <dbReference type="Proteomes" id="UP001164746"/>
    </source>
</evidence>
<gene>
    <name evidence="1" type="ORF">MAR_003822</name>
</gene>
<dbReference type="EMBL" id="CP111020">
    <property type="protein sequence ID" value="WAR13717.1"/>
    <property type="molecule type" value="Genomic_DNA"/>
</dbReference>
<sequence>MLPFMAASGHNLYTKSARIYVQQMCKLQVEHPYVYQRFEEGYHVVRRIDLIIEQVLMRSMKTSGGFTRGRGVNCNTGEQNKDMTDARQARDIEDTQIVLNYLLEINPFCLDASLRSVSTGVHAHITVNVDKAKTIGNTILARMDGQTIAEFSFKKKDQAIILNPQSSVKIGGEPHKPVLADAIWDLLTPDLPGITGQVQLYTEYVTRKYGEASVVFDGYEGTSTKNMAHQRRGGGRTGATVTFDEEMPVTMKKEEFLANSTN</sequence>
<reference evidence="1" key="1">
    <citation type="submission" date="2022-11" db="EMBL/GenBank/DDBJ databases">
        <title>Centuries of genome instability and evolution in soft-shell clam transmissible cancer (bioRxiv).</title>
        <authorList>
            <person name="Hart S.F.M."/>
            <person name="Yonemitsu M.A."/>
            <person name="Giersch R.M."/>
            <person name="Beal B.F."/>
            <person name="Arriagada G."/>
            <person name="Davis B.W."/>
            <person name="Ostrander E.A."/>
            <person name="Goff S.P."/>
            <person name="Metzger M.J."/>
        </authorList>
    </citation>
    <scope>NUCLEOTIDE SEQUENCE</scope>
    <source>
        <strain evidence="1">MELC-2E11</strain>
        <tissue evidence="1">Siphon/mantle</tissue>
    </source>
</reference>
<dbReference type="Proteomes" id="UP001164746">
    <property type="component" value="Chromosome 9"/>
</dbReference>